<dbReference type="PANTHER" id="PTHR11236:SF49">
    <property type="entry name" value="ANTHRANILATE SYNTHASE COMPONENT 1"/>
    <property type="match status" value="1"/>
</dbReference>
<dbReference type="SUPFAM" id="SSF52317">
    <property type="entry name" value="Class I glutamine amidotransferase-like"/>
    <property type="match status" value="1"/>
</dbReference>
<dbReference type="InterPro" id="IPR015890">
    <property type="entry name" value="Chorismate_C"/>
</dbReference>
<dbReference type="InterPro" id="IPR005801">
    <property type="entry name" value="ADC_synthase"/>
</dbReference>
<protein>
    <recommendedName>
        <fullName evidence="1">anthranilate synthase</fullName>
        <ecNumber evidence="1">4.1.3.27</ecNumber>
    </recommendedName>
</protein>
<evidence type="ECO:0000313" key="8">
    <source>
        <dbReference type="Proteomes" id="UP001595816"/>
    </source>
</evidence>
<comment type="catalytic activity">
    <reaction evidence="4">
        <text>chorismate + L-glutamine = anthranilate + pyruvate + L-glutamate + H(+)</text>
        <dbReference type="Rhea" id="RHEA:21732"/>
        <dbReference type="ChEBI" id="CHEBI:15361"/>
        <dbReference type="ChEBI" id="CHEBI:15378"/>
        <dbReference type="ChEBI" id="CHEBI:16567"/>
        <dbReference type="ChEBI" id="CHEBI:29748"/>
        <dbReference type="ChEBI" id="CHEBI:29985"/>
        <dbReference type="ChEBI" id="CHEBI:58359"/>
        <dbReference type="EC" id="4.1.3.27"/>
    </reaction>
</comment>
<evidence type="ECO:0000256" key="4">
    <source>
        <dbReference type="ARBA" id="ARBA00047683"/>
    </source>
</evidence>
<dbReference type="EC" id="4.1.3.27" evidence="1"/>
<keyword evidence="8" id="KW-1185">Reference proteome</keyword>
<dbReference type="InterPro" id="IPR019999">
    <property type="entry name" value="Anth_synth_I-like"/>
</dbReference>
<dbReference type="EMBL" id="JBHSAY010000015">
    <property type="protein sequence ID" value="MFC4134012.1"/>
    <property type="molecule type" value="Genomic_DNA"/>
</dbReference>
<dbReference type="RefSeq" id="WP_253761790.1">
    <property type="nucleotide sequence ID" value="NZ_JAMZDZ010000001.1"/>
</dbReference>
<name>A0ABV8LSG8_9ACTN</name>
<dbReference type="PROSITE" id="PS51273">
    <property type="entry name" value="GATASE_TYPE_1"/>
    <property type="match status" value="1"/>
</dbReference>
<sequence length="614" mass="65729">MTDLPDLPELLHGARPYALLRREGADHVEVLIGKIQTAPSTGLIPLDPGTPTLALLPHRQIAERGFAALDDGEPLLCLVAAERGRATLPDVLAALPDDIGVVDDLGFDIADDEYAQIVGRVLDEEIGRGEGSNFVIHRTRQARVADERRTALACLRRLLRTETGAYWTFLVFTGTEFFVGASPERHVSSDAGMVMMNPISGTYRHPATGPDRAGLLRFLADPKEVNELAMVLDEELKMMAVVADGGGQVVGPYLKEMAHLAHTEYLLAGRGSLDIREVLRETMFAPTVTGSPIENACRVIARHEQRGRGYYGGVVALLDHDDTGTPRLDSTILIRTARIGGGLVRVPVGATLVRDSTPDGEVAETHAKAAGVLAALGLVPAKATPAGAPTRFADDPAVIRTLAARNDRLSPFWLADRTQATFARPFEGRTCVVVDAEDTFTGMLAHMLRSLGMTVTLQAYKSVVESIDADLVVAGPGPGDPADPALANAAALRRVIRRRLADRKPLLAVCLGHQVLAQELGLTLHRRELPAQGLPVDADLFGTVRRVGYYSTFTALASDVDGVELAAGPDGFVHALRAPRYAGVQFHPESVLTEDGPGILTSLIADLLAVEPVR</sequence>
<evidence type="ECO:0000256" key="2">
    <source>
        <dbReference type="ARBA" id="ARBA00022962"/>
    </source>
</evidence>
<accession>A0ABV8LSG8</accession>
<dbReference type="PRINTS" id="PR00099">
    <property type="entry name" value="CPSGATASE"/>
</dbReference>
<evidence type="ECO:0000259" key="5">
    <source>
        <dbReference type="Pfam" id="PF00117"/>
    </source>
</evidence>
<proteinExistence type="predicted"/>
<organism evidence="7 8">
    <name type="scientific">Hamadaea flava</name>
    <dbReference type="NCBI Taxonomy" id="1742688"/>
    <lineage>
        <taxon>Bacteria</taxon>
        <taxon>Bacillati</taxon>
        <taxon>Actinomycetota</taxon>
        <taxon>Actinomycetes</taxon>
        <taxon>Micromonosporales</taxon>
        <taxon>Micromonosporaceae</taxon>
        <taxon>Hamadaea</taxon>
    </lineage>
</organism>
<gene>
    <name evidence="7" type="ORF">ACFOZ4_25665</name>
</gene>
<dbReference type="InterPro" id="IPR006221">
    <property type="entry name" value="TrpG/PapA_dom"/>
</dbReference>
<evidence type="ECO:0000256" key="1">
    <source>
        <dbReference type="ARBA" id="ARBA00012266"/>
    </source>
</evidence>
<feature type="domain" description="Glutamine amidotransferase" evidence="5">
    <location>
        <begin position="432"/>
        <end position="601"/>
    </location>
</feature>
<reference evidence="8" key="1">
    <citation type="journal article" date="2019" name="Int. J. Syst. Evol. Microbiol.">
        <title>The Global Catalogue of Microorganisms (GCM) 10K type strain sequencing project: providing services to taxonomists for standard genome sequencing and annotation.</title>
        <authorList>
            <consortium name="The Broad Institute Genomics Platform"/>
            <consortium name="The Broad Institute Genome Sequencing Center for Infectious Disease"/>
            <person name="Wu L."/>
            <person name="Ma J."/>
        </authorList>
    </citation>
    <scope>NUCLEOTIDE SEQUENCE [LARGE SCALE GENOMIC DNA]</scope>
    <source>
        <strain evidence="8">CGMCC 4.7289</strain>
    </source>
</reference>
<dbReference type="Pfam" id="PF00117">
    <property type="entry name" value="GATase"/>
    <property type="match status" value="1"/>
</dbReference>
<dbReference type="InterPro" id="IPR029062">
    <property type="entry name" value="Class_I_gatase-like"/>
</dbReference>
<dbReference type="Proteomes" id="UP001595816">
    <property type="component" value="Unassembled WGS sequence"/>
</dbReference>
<keyword evidence="2" id="KW-0315">Glutamine amidotransferase</keyword>
<evidence type="ECO:0000313" key="7">
    <source>
        <dbReference type="EMBL" id="MFC4134012.1"/>
    </source>
</evidence>
<comment type="caution">
    <text evidence="7">The sequence shown here is derived from an EMBL/GenBank/DDBJ whole genome shotgun (WGS) entry which is preliminary data.</text>
</comment>
<dbReference type="Pfam" id="PF00425">
    <property type="entry name" value="Chorismate_bind"/>
    <property type="match status" value="1"/>
</dbReference>
<dbReference type="PRINTS" id="PR00097">
    <property type="entry name" value="ANTSNTHASEII"/>
</dbReference>
<dbReference type="SUPFAM" id="SSF56322">
    <property type="entry name" value="ADC synthase"/>
    <property type="match status" value="1"/>
</dbReference>
<dbReference type="Gene3D" id="3.40.50.880">
    <property type="match status" value="1"/>
</dbReference>
<keyword evidence="3" id="KW-0456">Lyase</keyword>
<dbReference type="CDD" id="cd01743">
    <property type="entry name" value="GATase1_Anthranilate_Synthase"/>
    <property type="match status" value="1"/>
</dbReference>
<dbReference type="PRINTS" id="PR00096">
    <property type="entry name" value="GATASE"/>
</dbReference>
<evidence type="ECO:0000259" key="6">
    <source>
        <dbReference type="Pfam" id="PF00425"/>
    </source>
</evidence>
<dbReference type="Gene3D" id="3.60.120.10">
    <property type="entry name" value="Anthranilate synthase"/>
    <property type="match status" value="1"/>
</dbReference>
<dbReference type="InterPro" id="IPR017926">
    <property type="entry name" value="GATASE"/>
</dbReference>
<dbReference type="PANTHER" id="PTHR11236">
    <property type="entry name" value="AMINOBENZOATE/ANTHRANILATE SYNTHASE"/>
    <property type="match status" value="1"/>
</dbReference>
<evidence type="ECO:0000256" key="3">
    <source>
        <dbReference type="ARBA" id="ARBA00023239"/>
    </source>
</evidence>
<feature type="domain" description="Chorismate-utilising enzyme C-terminal" evidence="6">
    <location>
        <begin position="112"/>
        <end position="368"/>
    </location>
</feature>